<dbReference type="Pfam" id="PF14745">
    <property type="entry name" value="WASH-4_N"/>
    <property type="match status" value="1"/>
</dbReference>
<dbReference type="OMA" id="RCNIFIQ"/>
<feature type="domain" description="WASH complex subunit 7 C-terminal" evidence="3">
    <location>
        <begin position="918"/>
        <end position="1081"/>
    </location>
</feature>
<feature type="domain" description="WASH complex subunit 4 N-terminal" evidence="2">
    <location>
        <begin position="16"/>
        <end position="571"/>
    </location>
</feature>
<dbReference type="GO" id="GO:0071203">
    <property type="term" value="C:WASH complex"/>
    <property type="evidence" value="ECO:0007669"/>
    <property type="project" value="InterPro"/>
</dbReference>
<reference evidence="4" key="1">
    <citation type="submission" date="2022-01" db="UniProtKB">
        <authorList>
            <consortium name="EnsemblMetazoa"/>
        </authorList>
    </citation>
    <scope>IDENTIFICATION</scope>
</reference>
<dbReference type="GeneID" id="106664131"/>
<dbReference type="PANTHER" id="PTHR31409">
    <property type="entry name" value="WASH COMPLEX SUBUNIT 4"/>
    <property type="match status" value="1"/>
</dbReference>
<evidence type="ECO:0000259" key="3">
    <source>
        <dbReference type="Pfam" id="PF14746"/>
    </source>
</evidence>
<protein>
    <recommendedName>
        <fullName evidence="6">WASH complex subunit 4</fullName>
    </recommendedName>
</protein>
<organism evidence="4 5">
    <name type="scientific">Cimex lectularius</name>
    <name type="common">Bed bug</name>
    <name type="synonym">Acanthia lectularia</name>
    <dbReference type="NCBI Taxonomy" id="79782"/>
    <lineage>
        <taxon>Eukaryota</taxon>
        <taxon>Metazoa</taxon>
        <taxon>Ecdysozoa</taxon>
        <taxon>Arthropoda</taxon>
        <taxon>Hexapoda</taxon>
        <taxon>Insecta</taxon>
        <taxon>Pterygota</taxon>
        <taxon>Neoptera</taxon>
        <taxon>Paraneoptera</taxon>
        <taxon>Hemiptera</taxon>
        <taxon>Heteroptera</taxon>
        <taxon>Panheteroptera</taxon>
        <taxon>Cimicomorpha</taxon>
        <taxon>Cimicidae</taxon>
        <taxon>Cimex</taxon>
    </lineage>
</organism>
<evidence type="ECO:0008006" key="6">
    <source>
        <dbReference type="Google" id="ProtNLM"/>
    </source>
</evidence>
<keyword evidence="5" id="KW-1185">Reference proteome</keyword>
<dbReference type="InterPro" id="IPR028191">
    <property type="entry name" value="WASH-4_N"/>
</dbReference>
<evidence type="ECO:0000259" key="1">
    <source>
        <dbReference type="Pfam" id="PF14744"/>
    </source>
</evidence>
<dbReference type="CTD" id="32594"/>
<dbReference type="OrthoDB" id="10261210at2759"/>
<dbReference type="EnsemblMetazoa" id="XM_014389574.2">
    <property type="protein sequence ID" value="XP_014245060.1"/>
    <property type="gene ID" value="LOC106664131"/>
</dbReference>
<dbReference type="GO" id="GO:0005768">
    <property type="term" value="C:endosome"/>
    <property type="evidence" value="ECO:0007669"/>
    <property type="project" value="TreeGrafter"/>
</dbReference>
<evidence type="ECO:0000313" key="5">
    <source>
        <dbReference type="Proteomes" id="UP000494040"/>
    </source>
</evidence>
<dbReference type="InterPro" id="IPR028282">
    <property type="entry name" value="WASH-7_central"/>
</dbReference>
<evidence type="ECO:0000259" key="2">
    <source>
        <dbReference type="Pfam" id="PF14745"/>
    </source>
</evidence>
<dbReference type="InterPro" id="IPR027307">
    <property type="entry name" value="WASH7"/>
</dbReference>
<dbReference type="GO" id="GO:0007032">
    <property type="term" value="P:endosome organization"/>
    <property type="evidence" value="ECO:0007669"/>
    <property type="project" value="TreeGrafter"/>
</dbReference>
<dbReference type="Proteomes" id="UP000494040">
    <property type="component" value="Unassembled WGS sequence"/>
</dbReference>
<accession>A0A8I6RJH3</accession>
<feature type="domain" description="WASH complex subunit 7 central" evidence="1">
    <location>
        <begin position="578"/>
        <end position="901"/>
    </location>
</feature>
<dbReference type="Pfam" id="PF14746">
    <property type="entry name" value="WASH-7_C"/>
    <property type="match status" value="1"/>
</dbReference>
<sequence length="1084" mass="125186">MEALEQAGQMVLVSYGQFLENVSISFCNLKKKLEYQHSELIDPLSVQILCKEHSSVFEKVDTDNKVYNKVLIVFTAACREILDLQNELIDNYLPKILQYGKATDKIDVEEGQHQICEFLPVLLDVLNFVHRCRTVLFHLLQQFVCAYEYPWINAQSASNIQLLEVYSILGNLLLIFITLDVTLTTHNEHRIDEHIKILEKTVKTSVESDSYSDSAQSATLRKVITEVKQELLRGNIFQVSLNTRFNRKNALANCLAFKTNLNGYIRNLIAEIENSKENDVNCMKTLSKVVAIFVFSVNTFGIVDKKVHKSIVDLCKKHVVISLHGEVLWLPYIFIGKHLELKLKEQGLKGPVQENILPKFLEQSESNLPKNLKTYSIQILRWSLLMENVFSKHSIANKLNEIESALLTLEGIEAAFQIKYLVNHISYLHGHLGIPMTKMVALNLCKLMELMKVINLILQRHHISLGKRLNHIIQRMLIQILTLIIKSERDTIKNKSTRDVQIDSYSALALAEKLLYGACTEDTLLLVKLILTFMTPSNSIFSECQSTLLKLLEKLQIMCKLHDIIKEATNCNFIMSEGHVLPIYFKNLMESQASLSRIDYILRSDEDVNNKENLNIFTQQKHHFENVVVKPLCQEIETFLRIHAHSHLQEDATIFLQNKDFKSLLRVMPLIVCGQVTSIKGLVESYLDRTFYDLATVALHDWQTYREMRSIAEHKFGLYTVEDNLPSQTLAQSLDILQIMRNIHVFVCKYLYNLNTQCFIENNSNSKHLNTIKIVQIANSIWTHGTGVMNTTTNFIYQFLKKKFLVFSQFLYHEDISSRLMKDQSLFNELKQSKNSYYPYDRANKFNKGISRLGVSSDGFTFLDQYRSLITQIGNALGYIRMVRTGGLHHCLQAASYLPQIDYISISRDNLGNTGKLAIESFDQIMFNIIHTLSENTDHLKLLVDAFTSIFNTPENSHLQLFAMIIPPLTINYIDYIVTAKEKMMKRNKDGTVFTDDGFAMGIAFLLAVLKLNTEFDSLHWFESVNRKYEQEEAAIRESTEFLREDSAHENTLKLSIRRLQMYKREFQFLYYNINSARVFFSRR</sequence>
<dbReference type="KEGG" id="clec:106664131"/>
<dbReference type="InterPro" id="IPR028283">
    <property type="entry name" value="WASH-7_C"/>
</dbReference>
<dbReference type="RefSeq" id="XP_014245060.1">
    <property type="nucleotide sequence ID" value="XM_014389574.2"/>
</dbReference>
<evidence type="ECO:0000313" key="4">
    <source>
        <dbReference type="EnsemblMetazoa" id="XP_014245060.1"/>
    </source>
</evidence>
<name>A0A8I6RJH3_CIMLE</name>
<dbReference type="GO" id="GO:0016197">
    <property type="term" value="P:endosomal transport"/>
    <property type="evidence" value="ECO:0007669"/>
    <property type="project" value="TreeGrafter"/>
</dbReference>
<dbReference type="PANTHER" id="PTHR31409:SF0">
    <property type="entry name" value="WASH COMPLEX SUBUNIT 4"/>
    <property type="match status" value="1"/>
</dbReference>
<dbReference type="Pfam" id="PF14744">
    <property type="entry name" value="WASH-7_mid"/>
    <property type="match status" value="1"/>
</dbReference>
<dbReference type="AlphaFoldDB" id="A0A8I6RJH3"/>
<proteinExistence type="predicted"/>